<dbReference type="GO" id="GO:0031564">
    <property type="term" value="P:transcription antitermination"/>
    <property type="evidence" value="ECO:0007669"/>
    <property type="project" value="TreeGrafter"/>
</dbReference>
<dbReference type="Gene3D" id="1.10.472.30">
    <property type="entry name" value="Transcription elongation factor S-II, central domain"/>
    <property type="match status" value="1"/>
</dbReference>
<evidence type="ECO:0000313" key="7">
    <source>
        <dbReference type="Proteomes" id="UP000094385"/>
    </source>
</evidence>
<gene>
    <name evidence="6" type="ORF">LIPSTDRAFT_106351</name>
</gene>
<protein>
    <recommendedName>
        <fullName evidence="5">TFIIS central domain-containing protein</fullName>
    </recommendedName>
</protein>
<keyword evidence="3" id="KW-0862">Zinc</keyword>
<dbReference type="GO" id="GO:0005634">
    <property type="term" value="C:nucleus"/>
    <property type="evidence" value="ECO:0007669"/>
    <property type="project" value="TreeGrafter"/>
</dbReference>
<organism evidence="6 7">
    <name type="scientific">Lipomyces starkeyi NRRL Y-11557</name>
    <dbReference type="NCBI Taxonomy" id="675824"/>
    <lineage>
        <taxon>Eukaryota</taxon>
        <taxon>Fungi</taxon>
        <taxon>Dikarya</taxon>
        <taxon>Ascomycota</taxon>
        <taxon>Saccharomycotina</taxon>
        <taxon>Lipomycetes</taxon>
        <taxon>Lipomycetales</taxon>
        <taxon>Lipomycetaceae</taxon>
        <taxon>Lipomyces</taxon>
    </lineage>
</organism>
<dbReference type="PANTHER" id="PTHR11477">
    <property type="entry name" value="TRANSCRIPTION FACTOR S-II ZINC FINGER DOMAIN-CONTAINING PROTEIN"/>
    <property type="match status" value="1"/>
</dbReference>
<evidence type="ECO:0000256" key="4">
    <source>
        <dbReference type="ARBA" id="ARBA00023242"/>
    </source>
</evidence>
<evidence type="ECO:0000256" key="1">
    <source>
        <dbReference type="ARBA" id="ARBA00022723"/>
    </source>
</evidence>
<accession>A0A1E3Q105</accession>
<dbReference type="OrthoDB" id="44867at2759"/>
<keyword evidence="2" id="KW-0863">Zinc-finger</keyword>
<dbReference type="PANTHER" id="PTHR11477:SF0">
    <property type="entry name" value="IP08861P-RELATED"/>
    <property type="match status" value="1"/>
</dbReference>
<dbReference type="GO" id="GO:0006362">
    <property type="term" value="P:transcription elongation by RNA polymerase I"/>
    <property type="evidence" value="ECO:0007669"/>
    <property type="project" value="TreeGrafter"/>
</dbReference>
<sequence>MARASRPVLNGKRRSSTLLRPEDITVSLASEKNNRQKCQLAIESAIKESPASDNVDVRELSAAIEEEIYKANGANIGPKYKSSMRSHLVNLKNKKNDLRERILSGDVSPQKFAVMSTEEMSTRERIKEDELLKQRNLEAHILSQNSMPSNILDVKLHDGRERGKWGVTTSAAAVDYFE</sequence>
<dbReference type="EMBL" id="KV454298">
    <property type="protein sequence ID" value="ODQ71184.1"/>
    <property type="molecule type" value="Genomic_DNA"/>
</dbReference>
<name>A0A1E3Q105_LIPST</name>
<keyword evidence="1" id="KW-0479">Metal-binding</keyword>
<dbReference type="Proteomes" id="UP000094385">
    <property type="component" value="Unassembled WGS sequence"/>
</dbReference>
<dbReference type="InterPro" id="IPR003618">
    <property type="entry name" value="TFIIS_cen_dom"/>
</dbReference>
<evidence type="ECO:0000256" key="2">
    <source>
        <dbReference type="ARBA" id="ARBA00022771"/>
    </source>
</evidence>
<evidence type="ECO:0000313" key="6">
    <source>
        <dbReference type="EMBL" id="ODQ71184.1"/>
    </source>
</evidence>
<dbReference type="AlphaFoldDB" id="A0A1E3Q105"/>
<keyword evidence="4" id="KW-0539">Nucleus</keyword>
<dbReference type="SMART" id="SM00510">
    <property type="entry name" value="TFS2M"/>
    <property type="match status" value="1"/>
</dbReference>
<dbReference type="PROSITE" id="PS51321">
    <property type="entry name" value="TFIIS_CENTRAL"/>
    <property type="match status" value="1"/>
</dbReference>
<feature type="domain" description="TFIIS central" evidence="5">
    <location>
        <begin position="34"/>
        <end position="148"/>
    </location>
</feature>
<dbReference type="InterPro" id="IPR036575">
    <property type="entry name" value="TFIIS_cen_dom_sf"/>
</dbReference>
<evidence type="ECO:0000256" key="3">
    <source>
        <dbReference type="ARBA" id="ARBA00022833"/>
    </source>
</evidence>
<dbReference type="Pfam" id="PF07500">
    <property type="entry name" value="TFIIS_M"/>
    <property type="match status" value="1"/>
</dbReference>
<dbReference type="STRING" id="675824.A0A1E3Q105"/>
<dbReference type="GO" id="GO:0008270">
    <property type="term" value="F:zinc ion binding"/>
    <property type="evidence" value="ECO:0007669"/>
    <property type="project" value="UniProtKB-KW"/>
</dbReference>
<proteinExistence type="predicted"/>
<evidence type="ECO:0000259" key="5">
    <source>
        <dbReference type="PROSITE" id="PS51321"/>
    </source>
</evidence>
<dbReference type="GO" id="GO:0031440">
    <property type="term" value="P:regulation of mRNA 3'-end processing"/>
    <property type="evidence" value="ECO:0007669"/>
    <property type="project" value="TreeGrafter"/>
</dbReference>
<reference evidence="6 7" key="1">
    <citation type="journal article" date="2016" name="Proc. Natl. Acad. Sci. U.S.A.">
        <title>Comparative genomics of biotechnologically important yeasts.</title>
        <authorList>
            <person name="Riley R."/>
            <person name="Haridas S."/>
            <person name="Wolfe K.H."/>
            <person name="Lopes M.R."/>
            <person name="Hittinger C.T."/>
            <person name="Goeker M."/>
            <person name="Salamov A.A."/>
            <person name="Wisecaver J.H."/>
            <person name="Long T.M."/>
            <person name="Calvey C.H."/>
            <person name="Aerts A.L."/>
            <person name="Barry K.W."/>
            <person name="Choi C."/>
            <person name="Clum A."/>
            <person name="Coughlan A.Y."/>
            <person name="Deshpande S."/>
            <person name="Douglass A.P."/>
            <person name="Hanson S.J."/>
            <person name="Klenk H.-P."/>
            <person name="LaButti K.M."/>
            <person name="Lapidus A."/>
            <person name="Lindquist E.A."/>
            <person name="Lipzen A.M."/>
            <person name="Meier-Kolthoff J.P."/>
            <person name="Ohm R.A."/>
            <person name="Otillar R.P."/>
            <person name="Pangilinan J.L."/>
            <person name="Peng Y."/>
            <person name="Rokas A."/>
            <person name="Rosa C.A."/>
            <person name="Scheuner C."/>
            <person name="Sibirny A.A."/>
            <person name="Slot J.C."/>
            <person name="Stielow J.B."/>
            <person name="Sun H."/>
            <person name="Kurtzman C.P."/>
            <person name="Blackwell M."/>
            <person name="Grigoriev I.V."/>
            <person name="Jeffries T.W."/>
        </authorList>
    </citation>
    <scope>NUCLEOTIDE SEQUENCE [LARGE SCALE GENOMIC DNA]</scope>
    <source>
        <strain evidence="6 7">NRRL Y-11557</strain>
    </source>
</reference>
<keyword evidence="7" id="KW-1185">Reference proteome</keyword>
<dbReference type="SUPFAM" id="SSF46942">
    <property type="entry name" value="Elongation factor TFIIS domain 2"/>
    <property type="match status" value="1"/>
</dbReference>
<dbReference type="GO" id="GO:0006368">
    <property type="term" value="P:transcription elongation by RNA polymerase II"/>
    <property type="evidence" value="ECO:0007669"/>
    <property type="project" value="TreeGrafter"/>
</dbReference>